<protein>
    <submittedName>
        <fullName evidence="2">Uncharacterized protein</fullName>
    </submittedName>
</protein>
<dbReference type="KEGG" id="abs:AZOBR_160069"/>
<dbReference type="Proteomes" id="UP000007319">
    <property type="component" value="Chromosome"/>
</dbReference>
<reference evidence="2 3" key="1">
    <citation type="journal article" date="2011" name="PLoS Genet.">
        <title>Azospirillum genomes reveal transition of bacteria from aquatic to terrestrial environments.</title>
        <authorList>
            <person name="Wisniewski-Dye F."/>
            <person name="Borziak K."/>
            <person name="Khalsa-Moyers G."/>
            <person name="Alexandre G."/>
            <person name="Sukharnikov L.O."/>
            <person name="Wuichet K."/>
            <person name="Hurst G.B."/>
            <person name="McDonald W.H."/>
            <person name="Robertson J.S."/>
            <person name="Barbe V."/>
            <person name="Calteau A."/>
            <person name="Rouy Z."/>
            <person name="Mangenot S."/>
            <person name="Prigent-Combaret C."/>
            <person name="Normand P."/>
            <person name="Boyer M."/>
            <person name="Siguier P."/>
            <person name="Dessaux Y."/>
            <person name="Elmerich C."/>
            <person name="Condemine G."/>
            <person name="Krishnen G."/>
            <person name="Kennedy I."/>
            <person name="Paterson A.H."/>
            <person name="Gonzalez V."/>
            <person name="Mavingui P."/>
            <person name="Zhulin I.B."/>
        </authorList>
    </citation>
    <scope>NUCLEOTIDE SEQUENCE [LARGE SCALE GENOMIC DNA]</scope>
    <source>
        <strain evidence="2 3">Sp245</strain>
    </source>
</reference>
<gene>
    <name evidence="2" type="ORF">AZOBR_160069</name>
</gene>
<name>A0A9P1JSJ8_9PROT</name>
<proteinExistence type="predicted"/>
<dbReference type="AlphaFoldDB" id="A0A9P1JSJ8"/>
<feature type="region of interest" description="Disordered" evidence="1">
    <location>
        <begin position="1"/>
        <end position="31"/>
    </location>
</feature>
<evidence type="ECO:0000313" key="2">
    <source>
        <dbReference type="EMBL" id="CCC98909.1"/>
    </source>
</evidence>
<evidence type="ECO:0000256" key="1">
    <source>
        <dbReference type="SAM" id="MobiDB-lite"/>
    </source>
</evidence>
<organism evidence="2 3">
    <name type="scientific">Azospirillum baldaniorum</name>
    <dbReference type="NCBI Taxonomy" id="1064539"/>
    <lineage>
        <taxon>Bacteria</taxon>
        <taxon>Pseudomonadati</taxon>
        <taxon>Pseudomonadota</taxon>
        <taxon>Alphaproteobacteria</taxon>
        <taxon>Rhodospirillales</taxon>
        <taxon>Azospirillaceae</taxon>
        <taxon>Azospirillum</taxon>
    </lineage>
</organism>
<dbReference type="EMBL" id="HE577327">
    <property type="protein sequence ID" value="CCC98909.1"/>
    <property type="molecule type" value="Genomic_DNA"/>
</dbReference>
<sequence>MSSCSGRRGQILDGLDYGGVRAPPSGDHGKG</sequence>
<accession>A0A9P1JSJ8</accession>
<keyword evidence="3" id="KW-1185">Reference proteome</keyword>
<evidence type="ECO:0000313" key="3">
    <source>
        <dbReference type="Proteomes" id="UP000007319"/>
    </source>
</evidence>